<evidence type="ECO:0000313" key="1">
    <source>
        <dbReference type="EMBL" id="SFR33196.1"/>
    </source>
</evidence>
<evidence type="ECO:0000313" key="2">
    <source>
        <dbReference type="Proteomes" id="UP000199478"/>
    </source>
</evidence>
<reference evidence="2" key="1">
    <citation type="submission" date="2016-10" db="EMBL/GenBank/DDBJ databases">
        <authorList>
            <person name="Varghese N."/>
            <person name="Submissions S."/>
        </authorList>
    </citation>
    <scope>NUCLEOTIDE SEQUENCE [LARGE SCALE GENOMIC DNA]</scope>
    <source>
        <strain evidence="2">DSM 26879</strain>
    </source>
</reference>
<organism evidence="1 2">
    <name type="scientific">Yoonia tamlensis</name>
    <dbReference type="NCBI Taxonomy" id="390270"/>
    <lineage>
        <taxon>Bacteria</taxon>
        <taxon>Pseudomonadati</taxon>
        <taxon>Pseudomonadota</taxon>
        <taxon>Alphaproteobacteria</taxon>
        <taxon>Rhodobacterales</taxon>
        <taxon>Paracoccaceae</taxon>
        <taxon>Yoonia</taxon>
    </lineage>
</organism>
<protein>
    <submittedName>
        <fullName evidence="1">Uncharacterized protein</fullName>
    </submittedName>
</protein>
<accession>A0A1I6FTF6</accession>
<gene>
    <name evidence="1" type="ORF">SAMN04488005_0451</name>
</gene>
<dbReference type="Proteomes" id="UP000199478">
    <property type="component" value="Unassembled WGS sequence"/>
</dbReference>
<dbReference type="EMBL" id="FOYP01000001">
    <property type="protein sequence ID" value="SFR33196.1"/>
    <property type="molecule type" value="Genomic_DNA"/>
</dbReference>
<dbReference type="AlphaFoldDB" id="A0A1I6FTF6"/>
<sequence>MNISAAITWNYAYIRARRFEVHVERVCEVTRPVAGEVVCYVGRWALHLVNHRRVQAGFGM</sequence>
<keyword evidence="2" id="KW-1185">Reference proteome</keyword>
<name>A0A1I6FTF6_9RHOB</name>
<proteinExistence type="predicted"/>